<dbReference type="RefSeq" id="WP_369061648.1">
    <property type="nucleotide sequence ID" value="NZ_CP158375.1"/>
</dbReference>
<dbReference type="GO" id="GO:0009898">
    <property type="term" value="C:cytoplasmic side of plasma membrane"/>
    <property type="evidence" value="ECO:0007669"/>
    <property type="project" value="TreeGrafter"/>
</dbReference>
<reference evidence="5" key="1">
    <citation type="submission" date="2024-06" db="EMBL/GenBank/DDBJ databases">
        <title>Caulobacter inopinatus, sp. nov.</title>
        <authorList>
            <person name="Donachie S.P."/>
        </authorList>
    </citation>
    <scope>NUCLEOTIDE SEQUENCE</scope>
    <source>
        <strain evidence="5">73W</strain>
    </source>
</reference>
<dbReference type="Pfam" id="PF13614">
    <property type="entry name" value="AAA_31"/>
    <property type="match status" value="1"/>
</dbReference>
<proteinExistence type="predicted"/>
<sequence length="514" mass="54919">MTSRPADANPLDDEFVPPPAAPWDEAFDHKAESAPPPPASAPSPRLEDVFPAAAETEPELEAWSAEADAAWEFDAAPTDAEIEAAGSWDDAFDPYDSTNPVGDLIADVEQVMAAPIEPEAAPDVSIHAFCLHASSGDLVEAAVGDRRLHGLAAHVRMGGLAAALEHYAEQAPPSLIVVESSETPDRLPGMIEELQRLCGSTTRIIVLGETNDIGLFRQLTRQGVADYLLTPAAPSALVEAIVELRLDRAQAPAGRQVAFVGARGGVGASTLAHNFAYVMAERLQADALLADFDLAFGTAGLDFDQDPIQSLADALSAPEKLDAPALEQMLIRCSDRLSLFAAPARLDQDYDIDAAAFGAVLGKVRTEASVIILDMPNAWSAWKRQALIGADEVVVVATPDLTALRNAKNLVDLLRQSRPRALQPRLVLNQVGMPGRPEIPTKDFCEALGMKASLVLPFEPRLFGDAANNSRMVSQIAPDSKAARGVEQLAWTLSRRDPPPAQKPAFLASLLKRR</sequence>
<keyword evidence="1" id="KW-0547">Nucleotide-binding</keyword>
<evidence type="ECO:0000259" key="4">
    <source>
        <dbReference type="Pfam" id="PF13614"/>
    </source>
</evidence>
<organism evidence="5">
    <name type="scientific">Caulobacter sp. 73W</name>
    <dbReference type="NCBI Taxonomy" id="3161137"/>
    <lineage>
        <taxon>Bacteria</taxon>
        <taxon>Pseudomonadati</taxon>
        <taxon>Pseudomonadota</taxon>
        <taxon>Alphaproteobacteria</taxon>
        <taxon>Caulobacterales</taxon>
        <taxon>Caulobacteraceae</taxon>
        <taxon>Caulobacter</taxon>
    </lineage>
</organism>
<keyword evidence="2" id="KW-0067">ATP-binding</keyword>
<dbReference type="GO" id="GO:0005524">
    <property type="term" value="F:ATP binding"/>
    <property type="evidence" value="ECO:0007669"/>
    <property type="project" value="UniProtKB-KW"/>
</dbReference>
<dbReference type="InterPro" id="IPR025669">
    <property type="entry name" value="AAA_dom"/>
</dbReference>
<name>A0AB39KWY1_9CAUL</name>
<evidence type="ECO:0000313" key="5">
    <source>
        <dbReference type="EMBL" id="XDO98037.1"/>
    </source>
</evidence>
<feature type="domain" description="AAA" evidence="4">
    <location>
        <begin position="255"/>
        <end position="416"/>
    </location>
</feature>
<gene>
    <name evidence="5" type="ORF">ABOZ73_06365</name>
</gene>
<dbReference type="Gene3D" id="3.40.50.300">
    <property type="entry name" value="P-loop containing nucleotide triphosphate hydrolases"/>
    <property type="match status" value="1"/>
</dbReference>
<dbReference type="PANTHER" id="PTHR43384:SF6">
    <property type="entry name" value="SEPTUM SITE-DETERMINING PROTEIN MIND HOMOLOG, CHLOROPLASTIC"/>
    <property type="match status" value="1"/>
</dbReference>
<evidence type="ECO:0000256" key="1">
    <source>
        <dbReference type="ARBA" id="ARBA00022741"/>
    </source>
</evidence>
<dbReference type="SUPFAM" id="SSF52540">
    <property type="entry name" value="P-loop containing nucleoside triphosphate hydrolases"/>
    <property type="match status" value="1"/>
</dbReference>
<accession>A0AB39KWY1</accession>
<dbReference type="InterPro" id="IPR027417">
    <property type="entry name" value="P-loop_NTPase"/>
</dbReference>
<dbReference type="GO" id="GO:0016887">
    <property type="term" value="F:ATP hydrolysis activity"/>
    <property type="evidence" value="ECO:0007669"/>
    <property type="project" value="TreeGrafter"/>
</dbReference>
<dbReference type="EMBL" id="CP158375">
    <property type="protein sequence ID" value="XDO98037.1"/>
    <property type="molecule type" value="Genomic_DNA"/>
</dbReference>
<evidence type="ECO:0000256" key="3">
    <source>
        <dbReference type="SAM" id="MobiDB-lite"/>
    </source>
</evidence>
<dbReference type="InterPro" id="IPR050625">
    <property type="entry name" value="ParA/MinD_ATPase"/>
</dbReference>
<evidence type="ECO:0000256" key="2">
    <source>
        <dbReference type="ARBA" id="ARBA00022840"/>
    </source>
</evidence>
<dbReference type="AlphaFoldDB" id="A0AB39KWY1"/>
<protein>
    <submittedName>
        <fullName evidence="5">AAA family ATPase</fullName>
    </submittedName>
</protein>
<dbReference type="GO" id="GO:0005829">
    <property type="term" value="C:cytosol"/>
    <property type="evidence" value="ECO:0007669"/>
    <property type="project" value="TreeGrafter"/>
</dbReference>
<dbReference type="PANTHER" id="PTHR43384">
    <property type="entry name" value="SEPTUM SITE-DETERMINING PROTEIN MIND HOMOLOG, CHLOROPLASTIC-RELATED"/>
    <property type="match status" value="1"/>
</dbReference>
<feature type="region of interest" description="Disordered" evidence="3">
    <location>
        <begin position="1"/>
        <end position="48"/>
    </location>
</feature>
<dbReference type="Gene3D" id="3.40.50.2300">
    <property type="match status" value="1"/>
</dbReference>
<dbReference type="GO" id="GO:0051782">
    <property type="term" value="P:negative regulation of cell division"/>
    <property type="evidence" value="ECO:0007669"/>
    <property type="project" value="TreeGrafter"/>
</dbReference>